<keyword evidence="1" id="KW-0812">Transmembrane</keyword>
<reference evidence="1" key="1">
    <citation type="submission" date="2017-04" db="EMBL/GenBank/DDBJ databases">
        <authorList>
            <person name="Varghese N."/>
            <person name="Submissions S."/>
        </authorList>
    </citation>
    <scope>NUCLEOTIDE SEQUENCE</scope>
    <source>
        <strain evidence="1">WTE2008</strain>
    </source>
</reference>
<keyword evidence="2" id="KW-1185">Reference proteome</keyword>
<evidence type="ECO:0000313" key="2">
    <source>
        <dbReference type="Proteomes" id="UP000192328"/>
    </source>
</evidence>
<dbReference type="EMBL" id="FWXZ01000003">
    <property type="protein sequence ID" value="SMC63401.1"/>
    <property type="molecule type" value="Genomic_DNA"/>
</dbReference>
<gene>
    <name evidence="1" type="ORF">SAMN06297397_1681</name>
</gene>
<proteinExistence type="predicted"/>
<dbReference type="Proteomes" id="UP000192328">
    <property type="component" value="Unassembled WGS sequence"/>
</dbReference>
<keyword evidence="1" id="KW-0472">Membrane</keyword>
<sequence length="328" mass="37087">MNKQVGKLLKEAGVWREFVVMMILRSPFDICNSILTANMMQKFMRLIEQNQSENLGKTLGVFFALTVLLFGYNMTIWSTIAVRFTVKLQKTLREKMFHKIMSLPASELMGSSKAEWFTRLNNDIDKAVGYLVNPINFMHMVIASVNLVISSVIMMFLSVELYIIGICCLVPFFMLNVFVISSKINVFKKEAQKSLVGYTDWIDAALKEKEMLAVYDAKDFAGKRIAQKSTGILKQNMKAHNRGAICNMFYAFSGMLGYLLLLYRGNGIIEKKLDDFADLCKVTQYRGMLVLSFNCVLNSIINMRGSLVGVERVNEVLLGGKDDGRTTA</sequence>
<accession>A0AC61PLL8</accession>
<protein>
    <submittedName>
        <fullName evidence="1">ABC transporter transmembrane region</fullName>
    </submittedName>
</protein>
<name>A0AC61PLL8_9FIRM</name>
<evidence type="ECO:0000313" key="1">
    <source>
        <dbReference type="EMBL" id="SMC63401.1"/>
    </source>
</evidence>
<comment type="caution">
    <text evidence="1">The sequence shown here is derived from an EMBL/GenBank/DDBJ whole genome shotgun (WGS) entry which is preliminary data.</text>
</comment>
<organism evidence="1 2">
    <name type="scientific">Aristaeella lactis</name>
    <dbReference type="NCBI Taxonomy" id="3046383"/>
    <lineage>
        <taxon>Bacteria</taxon>
        <taxon>Bacillati</taxon>
        <taxon>Bacillota</taxon>
        <taxon>Clostridia</taxon>
        <taxon>Eubacteriales</taxon>
        <taxon>Aristaeellaceae</taxon>
        <taxon>Aristaeella</taxon>
    </lineage>
</organism>